<gene>
    <name evidence="7" type="ORF">TRSC58_02728</name>
</gene>
<evidence type="ECO:0000256" key="1">
    <source>
        <dbReference type="ARBA" id="ARBA00004141"/>
    </source>
</evidence>
<keyword evidence="3 6" id="KW-0812">Transmembrane</keyword>
<comment type="similarity">
    <text evidence="2">Belongs to the UPF0220 family.</text>
</comment>
<feature type="transmembrane region" description="Helical" evidence="6">
    <location>
        <begin position="111"/>
        <end position="132"/>
    </location>
</feature>
<reference evidence="7 8" key="1">
    <citation type="submission" date="2013-07" db="EMBL/GenBank/DDBJ databases">
        <authorList>
            <person name="Stoco P.H."/>
            <person name="Wagner G."/>
            <person name="Gerber A."/>
            <person name="Zaha A."/>
            <person name="Thompson C."/>
            <person name="Bartholomeu D.C."/>
            <person name="Luckemeyer D.D."/>
            <person name="Bahia D."/>
            <person name="Loreto E."/>
            <person name="Prestes E.B."/>
            <person name="Lima F.M."/>
            <person name="Rodrigues-Luiz G."/>
            <person name="Vallejo G.A."/>
            <person name="Filho J.F."/>
            <person name="Monteiro K.M."/>
            <person name="Tyler K.M."/>
            <person name="de Almeida L.G."/>
            <person name="Ortiz M.F."/>
            <person name="Siervo M.A."/>
            <person name="de Moraes M.H."/>
            <person name="Cunha O.L."/>
            <person name="Mendonca-Neto R."/>
            <person name="Silva R."/>
            <person name="Teixeira S.M."/>
            <person name="Murta S.M."/>
            <person name="Sincero T.C."/>
            <person name="Mendes T.A."/>
            <person name="Urmenyi T.P."/>
            <person name="Silva V.G."/>
            <person name="da Rocha W.D."/>
            <person name="Andersson B."/>
            <person name="Romanha A.J."/>
            <person name="Steindel M."/>
            <person name="de Vasconcelos A.T."/>
            <person name="Grisard E.C."/>
        </authorList>
    </citation>
    <scope>NUCLEOTIDE SEQUENCE [LARGE SCALE GENOMIC DNA]</scope>
    <source>
        <strain evidence="7 8">SC58</strain>
    </source>
</reference>
<dbReference type="PANTHER" id="PTHR13180">
    <property type="entry name" value="SMALL MEMBRANE PROTEIN-RELATED"/>
    <property type="match status" value="1"/>
</dbReference>
<dbReference type="Pfam" id="PF05255">
    <property type="entry name" value="UPF0220"/>
    <property type="match status" value="1"/>
</dbReference>
<evidence type="ECO:0000313" key="7">
    <source>
        <dbReference type="EMBL" id="ESL09549.1"/>
    </source>
</evidence>
<evidence type="ECO:0000256" key="5">
    <source>
        <dbReference type="ARBA" id="ARBA00023136"/>
    </source>
</evidence>
<feature type="transmembrane region" description="Helical" evidence="6">
    <location>
        <begin position="44"/>
        <end position="65"/>
    </location>
</feature>
<dbReference type="OrthoDB" id="268928at2759"/>
<organism evidence="7 8">
    <name type="scientific">Trypanosoma rangeli SC58</name>
    <dbReference type="NCBI Taxonomy" id="429131"/>
    <lineage>
        <taxon>Eukaryota</taxon>
        <taxon>Discoba</taxon>
        <taxon>Euglenozoa</taxon>
        <taxon>Kinetoplastea</taxon>
        <taxon>Metakinetoplastina</taxon>
        <taxon>Trypanosomatida</taxon>
        <taxon>Trypanosomatidae</taxon>
        <taxon>Trypanosoma</taxon>
        <taxon>Herpetosoma</taxon>
    </lineage>
</organism>
<evidence type="ECO:0000256" key="6">
    <source>
        <dbReference type="SAM" id="Phobius"/>
    </source>
</evidence>
<keyword evidence="5 6" id="KW-0472">Membrane</keyword>
<dbReference type="GO" id="GO:0016020">
    <property type="term" value="C:membrane"/>
    <property type="evidence" value="ECO:0007669"/>
    <property type="project" value="UniProtKB-SubCell"/>
</dbReference>
<comment type="caution">
    <text evidence="7">The sequence shown here is derived from an EMBL/GenBank/DDBJ whole genome shotgun (WGS) entry which is preliminary data.</text>
</comment>
<name>A0A061J3V7_TRYRA</name>
<dbReference type="Proteomes" id="UP000031737">
    <property type="component" value="Unassembled WGS sequence"/>
</dbReference>
<dbReference type="InterPro" id="IPR007919">
    <property type="entry name" value="UPF0220"/>
</dbReference>
<evidence type="ECO:0000313" key="8">
    <source>
        <dbReference type="Proteomes" id="UP000031737"/>
    </source>
</evidence>
<evidence type="ECO:0000256" key="4">
    <source>
        <dbReference type="ARBA" id="ARBA00022989"/>
    </source>
</evidence>
<evidence type="ECO:0000256" key="3">
    <source>
        <dbReference type="ARBA" id="ARBA00022692"/>
    </source>
</evidence>
<protein>
    <submittedName>
        <fullName evidence="7">Uncharacterized protein</fullName>
    </submittedName>
</protein>
<sequence length="141" mass="15341">MFLERLRVAPSAVAGVLFGLALVLLVDGIITAQSEANVVHHTTFTMLMPAIFSVVGFFMMILVSPVEVKNDVTRAKVVLFIGWILCFGSAVAALVLCKLKFTGLQERRHSVLGVALVGFTSLMPLTGAILWWSKQSSLDDY</sequence>
<keyword evidence="8" id="KW-1185">Reference proteome</keyword>
<feature type="transmembrane region" description="Helical" evidence="6">
    <location>
        <begin position="12"/>
        <end position="32"/>
    </location>
</feature>
<evidence type="ECO:0000256" key="2">
    <source>
        <dbReference type="ARBA" id="ARBA00005335"/>
    </source>
</evidence>
<dbReference type="AlphaFoldDB" id="A0A061J3V7"/>
<keyword evidence="4 6" id="KW-1133">Transmembrane helix</keyword>
<comment type="subcellular location">
    <subcellularLocation>
        <location evidence="1">Membrane</location>
        <topology evidence="1">Multi-pass membrane protein</topology>
    </subcellularLocation>
</comment>
<accession>A0A061J3V7</accession>
<proteinExistence type="inferred from homology"/>
<dbReference type="VEuPathDB" id="TriTrypDB:TRSC58_02728"/>
<dbReference type="EMBL" id="AUPL01002728">
    <property type="protein sequence ID" value="ESL09549.1"/>
    <property type="molecule type" value="Genomic_DNA"/>
</dbReference>
<feature type="transmembrane region" description="Helical" evidence="6">
    <location>
        <begin position="77"/>
        <end position="99"/>
    </location>
</feature>